<sequence>MLFVLGGLNAWIGQTAGDHLAVSTGLCVSVRAAGLFGEDLLQRAYRSDRAVLAHVARHPGVTTRQVAQALGIPERRAMANLGRLAHEGLLTVTSDGVSGDPRSYLLPPVDGEGNETSSV</sequence>
<evidence type="ECO:0000313" key="3">
    <source>
        <dbReference type="EMBL" id="MFC5634618.1"/>
    </source>
</evidence>
<dbReference type="InterPro" id="IPR036388">
    <property type="entry name" value="WH-like_DNA-bd_sf"/>
</dbReference>
<feature type="region of interest" description="Disordered" evidence="1">
    <location>
        <begin position="94"/>
        <end position="119"/>
    </location>
</feature>
<organism evidence="3 4">
    <name type="scientific">Streptomyces bullii</name>
    <dbReference type="NCBI Taxonomy" id="349910"/>
    <lineage>
        <taxon>Bacteria</taxon>
        <taxon>Bacillati</taxon>
        <taxon>Actinomycetota</taxon>
        <taxon>Actinomycetes</taxon>
        <taxon>Kitasatosporales</taxon>
        <taxon>Streptomycetaceae</taxon>
        <taxon>Streptomyces</taxon>
    </lineage>
</organism>
<reference evidence="4" key="1">
    <citation type="journal article" date="2019" name="Int. J. Syst. Evol. Microbiol.">
        <title>The Global Catalogue of Microorganisms (GCM) 10K type strain sequencing project: providing services to taxonomists for standard genome sequencing and annotation.</title>
        <authorList>
            <consortium name="The Broad Institute Genomics Platform"/>
            <consortium name="The Broad Institute Genome Sequencing Center for Infectious Disease"/>
            <person name="Wu L."/>
            <person name="Ma J."/>
        </authorList>
    </citation>
    <scope>NUCLEOTIDE SEQUENCE [LARGE SCALE GENOMIC DNA]</scope>
    <source>
        <strain evidence="4">CGMCC 4.7248</strain>
    </source>
</reference>
<dbReference type="Pfam" id="PF12802">
    <property type="entry name" value="MarR_2"/>
    <property type="match status" value="1"/>
</dbReference>
<accession>A0ABW0UM19</accession>
<dbReference type="SUPFAM" id="SSF46785">
    <property type="entry name" value="Winged helix' DNA-binding domain"/>
    <property type="match status" value="1"/>
</dbReference>
<keyword evidence="4" id="KW-1185">Reference proteome</keyword>
<gene>
    <name evidence="3" type="ORF">ACFPZJ_12685</name>
</gene>
<name>A0ABW0UM19_9ACTN</name>
<dbReference type="EMBL" id="JBHSNY010000004">
    <property type="protein sequence ID" value="MFC5634618.1"/>
    <property type="molecule type" value="Genomic_DNA"/>
</dbReference>
<protein>
    <submittedName>
        <fullName evidence="3">MarR family transcriptional regulator</fullName>
    </submittedName>
</protein>
<evidence type="ECO:0000256" key="1">
    <source>
        <dbReference type="SAM" id="MobiDB-lite"/>
    </source>
</evidence>
<dbReference type="RefSeq" id="WP_381020601.1">
    <property type="nucleotide sequence ID" value="NZ_JBHSNY010000004.1"/>
</dbReference>
<dbReference type="InterPro" id="IPR000835">
    <property type="entry name" value="HTH_MarR-typ"/>
</dbReference>
<proteinExistence type="predicted"/>
<dbReference type="InterPro" id="IPR036390">
    <property type="entry name" value="WH_DNA-bd_sf"/>
</dbReference>
<dbReference type="Proteomes" id="UP001596154">
    <property type="component" value="Unassembled WGS sequence"/>
</dbReference>
<evidence type="ECO:0000259" key="2">
    <source>
        <dbReference type="Pfam" id="PF12802"/>
    </source>
</evidence>
<feature type="domain" description="HTH marR-type" evidence="2">
    <location>
        <begin position="50"/>
        <end position="96"/>
    </location>
</feature>
<comment type="caution">
    <text evidence="3">The sequence shown here is derived from an EMBL/GenBank/DDBJ whole genome shotgun (WGS) entry which is preliminary data.</text>
</comment>
<dbReference type="Gene3D" id="1.10.10.10">
    <property type="entry name" value="Winged helix-like DNA-binding domain superfamily/Winged helix DNA-binding domain"/>
    <property type="match status" value="1"/>
</dbReference>
<evidence type="ECO:0000313" key="4">
    <source>
        <dbReference type="Proteomes" id="UP001596154"/>
    </source>
</evidence>